<accession>A0A3A3A471</accession>
<dbReference type="OrthoDB" id="73491at2759"/>
<feature type="region of interest" description="Disordered" evidence="1">
    <location>
        <begin position="1"/>
        <end position="253"/>
    </location>
</feature>
<dbReference type="InterPro" id="IPR046331">
    <property type="entry name" value="GPAM1-like"/>
</dbReference>
<evidence type="ECO:0000256" key="1">
    <source>
        <dbReference type="SAM" id="MobiDB-lite"/>
    </source>
</evidence>
<dbReference type="Pfam" id="PF12572">
    <property type="entry name" value="DUF3752"/>
    <property type="match status" value="1"/>
</dbReference>
<comment type="caution">
    <text evidence="3">The sequence shown here is derived from an EMBL/GenBank/DDBJ whole genome shotgun (WGS) entry which is preliminary data.</text>
</comment>
<dbReference type="Proteomes" id="UP000266188">
    <property type="component" value="Unassembled WGS sequence"/>
</dbReference>
<reference evidence="4" key="1">
    <citation type="submission" date="2017-02" db="EMBL/GenBank/DDBJ databases">
        <authorList>
            <person name="Tafer H."/>
            <person name="Lopandic K."/>
        </authorList>
    </citation>
    <scope>NUCLEOTIDE SEQUENCE [LARGE SCALE GENOMIC DNA]</scope>
    <source>
        <strain evidence="4">CBS 366.77</strain>
    </source>
</reference>
<feature type="compositionally biased region" description="Basic and acidic residues" evidence="1">
    <location>
        <begin position="1"/>
        <end position="10"/>
    </location>
</feature>
<proteinExistence type="predicted"/>
<evidence type="ECO:0000313" key="3">
    <source>
        <dbReference type="EMBL" id="RJE26524.1"/>
    </source>
</evidence>
<dbReference type="PANTHER" id="PTHR46370">
    <property type="entry name" value="GPALPP MOTIFS-CONTAINING PROTEIN 1"/>
    <property type="match status" value="1"/>
</dbReference>
<dbReference type="PANTHER" id="PTHR46370:SF1">
    <property type="entry name" value="GPALPP MOTIFS-CONTAINING PROTEIN 1"/>
    <property type="match status" value="1"/>
</dbReference>
<keyword evidence="4" id="KW-1185">Reference proteome</keyword>
<evidence type="ECO:0000313" key="4">
    <source>
        <dbReference type="Proteomes" id="UP000266188"/>
    </source>
</evidence>
<dbReference type="STRING" id="2070753.A0A3A3A471"/>
<feature type="compositionally biased region" description="Basic and acidic residues" evidence="1">
    <location>
        <begin position="234"/>
        <end position="245"/>
    </location>
</feature>
<feature type="domain" description="DUF3752" evidence="2">
    <location>
        <begin position="125"/>
        <end position="271"/>
    </location>
</feature>
<protein>
    <recommendedName>
        <fullName evidence="2">DUF3752 domain-containing protein</fullName>
    </recommendedName>
</protein>
<dbReference type="EMBL" id="MVGC01000020">
    <property type="protein sequence ID" value="RJE26524.1"/>
    <property type="molecule type" value="Genomic_DNA"/>
</dbReference>
<feature type="compositionally biased region" description="Acidic residues" evidence="1">
    <location>
        <begin position="57"/>
        <end position="70"/>
    </location>
</feature>
<sequence>METKKRKLDEPAAAETAYDNRGTEQSSSVNSTEKRQRQIGPALPPSLLEGHDKSDEQGSENDSDDDDDDFGPSLPPAGAGTPGGDIDGPESHHGPQGLTTEEEESTSKFPEQKHGGGRDTWMLQPPDSSDWSSRVDPTKLRNRKFQTGRSARGSGGPKSIDTTWTETPEQKMNRLQSQVMGASSPSTSENPVNAADQSRASEVMRERIKKYNDETRGKASSTNLRKPVEEDDDPSKRAFDREKDMSLSSRISHADRRKLMDKASDFGSRFTGGKFL</sequence>
<feature type="compositionally biased region" description="Basic and acidic residues" evidence="1">
    <location>
        <begin position="202"/>
        <end position="217"/>
    </location>
</feature>
<dbReference type="AlphaFoldDB" id="A0A3A3A471"/>
<dbReference type="InterPro" id="IPR022226">
    <property type="entry name" value="DUF3752"/>
</dbReference>
<gene>
    <name evidence="3" type="ORF">PHISCL_01137</name>
</gene>
<feature type="compositionally biased region" description="Polar residues" evidence="1">
    <location>
        <begin position="173"/>
        <end position="200"/>
    </location>
</feature>
<name>A0A3A3A471_9EURO</name>
<evidence type="ECO:0000259" key="2">
    <source>
        <dbReference type="Pfam" id="PF12572"/>
    </source>
</evidence>
<organism evidence="3 4">
    <name type="scientific">Aspergillus sclerotialis</name>
    <dbReference type="NCBI Taxonomy" id="2070753"/>
    <lineage>
        <taxon>Eukaryota</taxon>
        <taxon>Fungi</taxon>
        <taxon>Dikarya</taxon>
        <taxon>Ascomycota</taxon>
        <taxon>Pezizomycotina</taxon>
        <taxon>Eurotiomycetes</taxon>
        <taxon>Eurotiomycetidae</taxon>
        <taxon>Eurotiales</taxon>
        <taxon>Aspergillaceae</taxon>
        <taxon>Aspergillus</taxon>
        <taxon>Aspergillus subgen. Polypaecilum</taxon>
    </lineage>
</organism>